<dbReference type="EnsemblMetazoa" id="SMAR004932-RA">
    <property type="protein sequence ID" value="SMAR004932-PA"/>
    <property type="gene ID" value="SMAR004932"/>
</dbReference>
<accession>T1IUV0</accession>
<feature type="compositionally biased region" description="Polar residues" evidence="1">
    <location>
        <begin position="18"/>
        <end position="67"/>
    </location>
</feature>
<dbReference type="AlphaFoldDB" id="T1IUV0"/>
<evidence type="ECO:0000313" key="2">
    <source>
        <dbReference type="EnsemblMetazoa" id="SMAR004932-PA"/>
    </source>
</evidence>
<keyword evidence="3" id="KW-1185">Reference proteome</keyword>
<reference evidence="2" key="2">
    <citation type="submission" date="2015-02" db="UniProtKB">
        <authorList>
            <consortium name="EnsemblMetazoa"/>
        </authorList>
    </citation>
    <scope>IDENTIFICATION</scope>
</reference>
<feature type="compositionally biased region" description="Low complexity" evidence="1">
    <location>
        <begin position="129"/>
        <end position="141"/>
    </location>
</feature>
<sequence>MMNDERILELLAEEDLQQTKSNRKTSNNSHENNQQQTKLNRKTTNNNSHDNNKQQTKSNWKTTNNSHDMFLDDSEEEYMRNERRTDEEVNTYYDKTQTKTQRISKNDLPLTSFVSGISKKIAQNKQATSSPCSSSPENSQSTLELSRQTSNNSTRLIITSENENAILETLNHVLLQVQENNTNVENLSKLVNERIKPAAVVVQEESDEDVIPNKIRNAVHQAYYQSEKKWVFGSGHQFKSKENQVVCKFINDHEQLRLILSICEPRSIEQGMKME</sequence>
<dbReference type="EMBL" id="AFFK01019626">
    <property type="status" value="NOT_ANNOTATED_CDS"/>
    <property type="molecule type" value="Genomic_DNA"/>
</dbReference>
<name>T1IUV0_STRMM</name>
<feature type="region of interest" description="Disordered" evidence="1">
    <location>
        <begin position="18"/>
        <end position="103"/>
    </location>
</feature>
<evidence type="ECO:0000256" key="1">
    <source>
        <dbReference type="SAM" id="MobiDB-lite"/>
    </source>
</evidence>
<evidence type="ECO:0000313" key="3">
    <source>
        <dbReference type="Proteomes" id="UP000014500"/>
    </source>
</evidence>
<proteinExistence type="predicted"/>
<feature type="compositionally biased region" description="Polar residues" evidence="1">
    <location>
        <begin position="93"/>
        <end position="103"/>
    </location>
</feature>
<dbReference type="HOGENOM" id="CLU_1013073_0_0_1"/>
<dbReference type="Proteomes" id="UP000014500">
    <property type="component" value="Unassembled WGS sequence"/>
</dbReference>
<feature type="region of interest" description="Disordered" evidence="1">
    <location>
        <begin position="122"/>
        <end position="150"/>
    </location>
</feature>
<protein>
    <submittedName>
        <fullName evidence="2">Uncharacterized protein</fullName>
    </submittedName>
</protein>
<organism evidence="2 3">
    <name type="scientific">Strigamia maritima</name>
    <name type="common">European centipede</name>
    <name type="synonym">Geophilus maritimus</name>
    <dbReference type="NCBI Taxonomy" id="126957"/>
    <lineage>
        <taxon>Eukaryota</taxon>
        <taxon>Metazoa</taxon>
        <taxon>Ecdysozoa</taxon>
        <taxon>Arthropoda</taxon>
        <taxon>Myriapoda</taxon>
        <taxon>Chilopoda</taxon>
        <taxon>Pleurostigmophora</taxon>
        <taxon>Geophilomorpha</taxon>
        <taxon>Linotaeniidae</taxon>
        <taxon>Strigamia</taxon>
    </lineage>
</organism>
<feature type="compositionally biased region" description="Basic and acidic residues" evidence="1">
    <location>
        <begin position="77"/>
        <end position="87"/>
    </location>
</feature>
<reference evidence="3" key="1">
    <citation type="submission" date="2011-05" db="EMBL/GenBank/DDBJ databases">
        <authorList>
            <person name="Richards S.R."/>
            <person name="Qu J."/>
            <person name="Jiang H."/>
            <person name="Jhangiani S.N."/>
            <person name="Agravi P."/>
            <person name="Goodspeed R."/>
            <person name="Gross S."/>
            <person name="Mandapat C."/>
            <person name="Jackson L."/>
            <person name="Mathew T."/>
            <person name="Pu L."/>
            <person name="Thornton R."/>
            <person name="Saada N."/>
            <person name="Wilczek-Boney K.B."/>
            <person name="Lee S."/>
            <person name="Kovar C."/>
            <person name="Wu Y."/>
            <person name="Scherer S.E."/>
            <person name="Worley K.C."/>
            <person name="Muzny D.M."/>
            <person name="Gibbs R."/>
        </authorList>
    </citation>
    <scope>NUCLEOTIDE SEQUENCE</scope>
    <source>
        <strain evidence="3">Brora</strain>
    </source>
</reference>